<comment type="similarity">
    <text evidence="3 8">Belongs to the acetolactate synthase small subunit family.</text>
</comment>
<dbReference type="CDD" id="cd04878">
    <property type="entry name" value="ACT_AHAS"/>
    <property type="match status" value="1"/>
</dbReference>
<dbReference type="InterPro" id="IPR054480">
    <property type="entry name" value="AHAS_small-like_ACT"/>
</dbReference>
<evidence type="ECO:0000256" key="6">
    <source>
        <dbReference type="ARBA" id="ARBA00023304"/>
    </source>
</evidence>
<gene>
    <name evidence="10" type="ORF">J2S11_003172</name>
</gene>
<dbReference type="NCBIfam" id="NF008864">
    <property type="entry name" value="PRK11895.1"/>
    <property type="match status" value="1"/>
</dbReference>
<evidence type="ECO:0000256" key="7">
    <source>
        <dbReference type="ARBA" id="ARBA00048670"/>
    </source>
</evidence>
<proteinExistence type="inferred from homology"/>
<evidence type="ECO:0000259" key="9">
    <source>
        <dbReference type="PROSITE" id="PS51671"/>
    </source>
</evidence>
<comment type="subunit">
    <text evidence="4 8">Dimer of large and small chains.</text>
</comment>
<organism evidence="10 11">
    <name type="scientific">Caldalkalibacillus horti</name>
    <dbReference type="NCBI Taxonomy" id="77523"/>
    <lineage>
        <taxon>Bacteria</taxon>
        <taxon>Bacillati</taxon>
        <taxon>Bacillota</taxon>
        <taxon>Bacilli</taxon>
        <taxon>Bacillales</taxon>
        <taxon>Bacillaceae</taxon>
        <taxon>Caldalkalibacillus</taxon>
    </lineage>
</organism>
<comment type="catalytic activity">
    <reaction evidence="7 8">
        <text>2 pyruvate + H(+) = (2S)-2-acetolactate + CO2</text>
        <dbReference type="Rhea" id="RHEA:25249"/>
        <dbReference type="ChEBI" id="CHEBI:15361"/>
        <dbReference type="ChEBI" id="CHEBI:15378"/>
        <dbReference type="ChEBI" id="CHEBI:16526"/>
        <dbReference type="ChEBI" id="CHEBI:58476"/>
        <dbReference type="EC" id="2.2.1.6"/>
    </reaction>
</comment>
<feature type="domain" description="ACT" evidence="9">
    <location>
        <begin position="4"/>
        <end position="78"/>
    </location>
</feature>
<evidence type="ECO:0000256" key="3">
    <source>
        <dbReference type="ARBA" id="ARBA00006341"/>
    </source>
</evidence>
<dbReference type="Proteomes" id="UP001235840">
    <property type="component" value="Unassembled WGS sequence"/>
</dbReference>
<evidence type="ECO:0000313" key="11">
    <source>
        <dbReference type="Proteomes" id="UP001235840"/>
    </source>
</evidence>
<evidence type="ECO:0000256" key="2">
    <source>
        <dbReference type="ARBA" id="ARBA00005025"/>
    </source>
</evidence>
<comment type="pathway">
    <text evidence="1 8">Amino-acid biosynthesis; L-isoleucine biosynthesis; L-isoleucine from 2-oxobutanoate: step 1/4.</text>
</comment>
<dbReference type="Gene3D" id="3.30.70.260">
    <property type="match status" value="1"/>
</dbReference>
<name>A0ABT9W1X5_9BACI</name>
<comment type="caution">
    <text evidence="10">The sequence shown here is derived from an EMBL/GenBank/DDBJ whole genome shotgun (WGS) entry which is preliminary data.</text>
</comment>
<dbReference type="InterPro" id="IPR019455">
    <property type="entry name" value="Acetolactate_synth_ssu_C"/>
</dbReference>
<protein>
    <recommendedName>
        <fullName evidence="8">Acetolactate synthase small subunit</fullName>
        <shortName evidence="8">AHAS</shortName>
        <shortName evidence="8">ALS</shortName>
        <ecNumber evidence="8">2.2.1.6</ecNumber>
    </recommendedName>
    <alternativeName>
        <fullName evidence="8">Acetohydroxy-acid synthase small subunit</fullName>
    </alternativeName>
</protein>
<comment type="pathway">
    <text evidence="2 8">Amino-acid biosynthesis; L-valine biosynthesis; L-valine from pyruvate: step 1/4.</text>
</comment>
<dbReference type="InterPro" id="IPR004789">
    <property type="entry name" value="Acetalactate_synth_ssu"/>
</dbReference>
<evidence type="ECO:0000313" key="10">
    <source>
        <dbReference type="EMBL" id="MDQ0167247.1"/>
    </source>
</evidence>
<evidence type="ECO:0000256" key="5">
    <source>
        <dbReference type="ARBA" id="ARBA00022605"/>
    </source>
</evidence>
<dbReference type="RefSeq" id="WP_307396050.1">
    <property type="nucleotide sequence ID" value="NZ_BAAADK010000014.1"/>
</dbReference>
<evidence type="ECO:0000256" key="8">
    <source>
        <dbReference type="RuleBase" id="RU368092"/>
    </source>
</evidence>
<dbReference type="PANTHER" id="PTHR30239">
    <property type="entry name" value="ACETOLACTATE SYNTHASE SMALL SUBUNIT"/>
    <property type="match status" value="1"/>
</dbReference>
<keyword evidence="11" id="KW-1185">Reference proteome</keyword>
<keyword evidence="6 8" id="KW-0100">Branched-chain amino acid biosynthesis</keyword>
<keyword evidence="5 8" id="KW-0028">Amino-acid biosynthesis</keyword>
<reference evidence="10 11" key="1">
    <citation type="submission" date="2023-07" db="EMBL/GenBank/DDBJ databases">
        <title>Genomic Encyclopedia of Type Strains, Phase IV (KMG-IV): sequencing the most valuable type-strain genomes for metagenomic binning, comparative biology and taxonomic classification.</title>
        <authorList>
            <person name="Goeker M."/>
        </authorList>
    </citation>
    <scope>NUCLEOTIDE SEQUENCE [LARGE SCALE GENOMIC DNA]</scope>
    <source>
        <strain evidence="10 11">DSM 12751</strain>
    </source>
</reference>
<keyword evidence="8 10" id="KW-0808">Transferase</keyword>
<dbReference type="InterPro" id="IPR045865">
    <property type="entry name" value="ACT-like_dom_sf"/>
</dbReference>
<dbReference type="PROSITE" id="PS51671">
    <property type="entry name" value="ACT"/>
    <property type="match status" value="1"/>
</dbReference>
<dbReference type="Pfam" id="PF10369">
    <property type="entry name" value="ALS_ss_C"/>
    <property type="match status" value="1"/>
</dbReference>
<evidence type="ECO:0000256" key="1">
    <source>
        <dbReference type="ARBA" id="ARBA00004974"/>
    </source>
</evidence>
<dbReference type="EC" id="2.2.1.6" evidence="8"/>
<dbReference type="InterPro" id="IPR027271">
    <property type="entry name" value="Acetolactate_synth/TF_NikR_C"/>
</dbReference>
<accession>A0ABT9W1X5</accession>
<dbReference type="InterPro" id="IPR002912">
    <property type="entry name" value="ACT_dom"/>
</dbReference>
<dbReference type="InterPro" id="IPR039557">
    <property type="entry name" value="AHAS_ACT"/>
</dbReference>
<dbReference type="NCBIfam" id="TIGR00119">
    <property type="entry name" value="acolac_sm"/>
    <property type="match status" value="1"/>
</dbReference>
<dbReference type="SUPFAM" id="SSF55021">
    <property type="entry name" value="ACT-like"/>
    <property type="match status" value="2"/>
</dbReference>
<dbReference type="Gene3D" id="3.30.70.1150">
    <property type="entry name" value="ACT-like. Chain A, domain 2"/>
    <property type="match status" value="1"/>
</dbReference>
<dbReference type="PANTHER" id="PTHR30239:SF0">
    <property type="entry name" value="ACETOLACTATE SYNTHASE SMALL SUBUNIT 1, CHLOROPLASTIC"/>
    <property type="match status" value="1"/>
</dbReference>
<dbReference type="EMBL" id="JAUSTY010000014">
    <property type="protein sequence ID" value="MDQ0167247.1"/>
    <property type="molecule type" value="Genomic_DNA"/>
</dbReference>
<evidence type="ECO:0000256" key="4">
    <source>
        <dbReference type="ARBA" id="ARBA00011744"/>
    </source>
</evidence>
<dbReference type="Pfam" id="PF22629">
    <property type="entry name" value="ACT_AHAS_ss"/>
    <property type="match status" value="1"/>
</dbReference>
<dbReference type="GO" id="GO:0003984">
    <property type="term" value="F:acetolactate synthase activity"/>
    <property type="evidence" value="ECO:0007669"/>
    <property type="project" value="UniProtKB-EC"/>
</dbReference>
<sequence>MRRIISVLVNNTSGVLARMAGLFARRGFNIESLTVSPTEDQSLSRITLVVVGDKKITEQMIKQLYKQIDVLKVTDLTEDPVIARELVLIKVAVNHQNRPEINHLVEPFRATIIDVGRESVTIQSTGDTEKNEALIELLRPFGIKEIARTGVTAMARSQKKSLQTVHLMNI</sequence>
<comment type="function">
    <text evidence="8">Catalyzes the conversion of 2 pyruvate molecules into acetolactate in the first common step of the biosynthetic pathway of the branched-amino acids such as leucine, isoleucine, and valine.</text>
</comment>